<sequence>MVSLHKAPLPGTEFVDRNGDVWVPSGHTPSGELLLSCPQPKNPEDCGEGESFAWTYRLVQSAFGPLIGRSAVTA</sequence>
<comment type="caution">
    <text evidence="1">The sequence shown here is derived from an EMBL/GenBank/DDBJ whole genome shotgun (WGS) entry which is preliminary data.</text>
</comment>
<reference evidence="1 2" key="1">
    <citation type="journal article" date="2019" name="Int. J. Syst. Evol. Microbiol.">
        <title>The Global Catalogue of Microorganisms (GCM) 10K type strain sequencing project: providing services to taxonomists for standard genome sequencing and annotation.</title>
        <authorList>
            <consortium name="The Broad Institute Genomics Platform"/>
            <consortium name="The Broad Institute Genome Sequencing Center for Infectious Disease"/>
            <person name="Wu L."/>
            <person name="Ma J."/>
        </authorList>
    </citation>
    <scope>NUCLEOTIDE SEQUENCE [LARGE SCALE GENOMIC DNA]</scope>
    <source>
        <strain evidence="1 2">JCM 11756</strain>
    </source>
</reference>
<gene>
    <name evidence="1" type="ORF">GCM10009601_51090</name>
</gene>
<evidence type="ECO:0000313" key="2">
    <source>
        <dbReference type="Proteomes" id="UP001500973"/>
    </source>
</evidence>
<evidence type="ECO:0000313" key="1">
    <source>
        <dbReference type="EMBL" id="GAA1431658.1"/>
    </source>
</evidence>
<name>A0ABN1Z4L6_9ACTN</name>
<accession>A0ABN1Z4L6</accession>
<dbReference type="EMBL" id="BAAAIZ010000090">
    <property type="protein sequence ID" value="GAA1431658.1"/>
    <property type="molecule type" value="Genomic_DNA"/>
</dbReference>
<proteinExistence type="predicted"/>
<keyword evidence="2" id="KW-1185">Reference proteome</keyword>
<dbReference type="Proteomes" id="UP001500973">
    <property type="component" value="Unassembled WGS sequence"/>
</dbReference>
<protein>
    <submittedName>
        <fullName evidence="1">Uncharacterized protein</fullName>
    </submittedName>
</protein>
<organism evidence="1 2">
    <name type="scientific">Streptomyces thermospinosisporus</name>
    <dbReference type="NCBI Taxonomy" id="161482"/>
    <lineage>
        <taxon>Bacteria</taxon>
        <taxon>Bacillati</taxon>
        <taxon>Actinomycetota</taxon>
        <taxon>Actinomycetes</taxon>
        <taxon>Kitasatosporales</taxon>
        <taxon>Streptomycetaceae</taxon>
        <taxon>Streptomyces</taxon>
    </lineage>
</organism>